<feature type="transmembrane region" description="Helical" evidence="1">
    <location>
        <begin position="40"/>
        <end position="60"/>
    </location>
</feature>
<dbReference type="EMBL" id="AJYB01000030">
    <property type="protein sequence ID" value="EIM06465.1"/>
    <property type="molecule type" value="Genomic_DNA"/>
</dbReference>
<gene>
    <name evidence="2" type="ORF">A1A1_10956</name>
</gene>
<dbReference type="RefSeq" id="WP_006830172.1">
    <property type="nucleotide sequence ID" value="NZ_AJYB01000030.1"/>
</dbReference>
<evidence type="ECO:0008006" key="4">
    <source>
        <dbReference type="Google" id="ProtNLM"/>
    </source>
</evidence>
<name>A0AA87LUQ1_9BACL</name>
<keyword evidence="1" id="KW-0812">Transmembrane</keyword>
<dbReference type="Proteomes" id="UP000004725">
    <property type="component" value="Unassembled WGS sequence"/>
</dbReference>
<keyword evidence="1" id="KW-1133">Transmembrane helix</keyword>
<accession>A0AA87LUQ1</accession>
<reference evidence="2 3" key="1">
    <citation type="journal article" date="2012" name="J. Bacteriol.">
        <title>Genome Sequence of the Antarctic Psychrophile Bacterium Planococcus antarcticus DSM 14505.</title>
        <authorList>
            <person name="Margolles A."/>
            <person name="Gueimonde M."/>
            <person name="Sanchez B."/>
        </authorList>
    </citation>
    <scope>NUCLEOTIDE SEQUENCE [LARGE SCALE GENOMIC DNA]</scope>
    <source>
        <strain evidence="2 3">DSM 14505</strain>
    </source>
</reference>
<feature type="transmembrane region" description="Helical" evidence="1">
    <location>
        <begin position="87"/>
        <end position="103"/>
    </location>
</feature>
<evidence type="ECO:0000313" key="3">
    <source>
        <dbReference type="Proteomes" id="UP000004725"/>
    </source>
</evidence>
<protein>
    <recommendedName>
        <fullName evidence="4">DUF2178 domain-containing protein</fullName>
    </recommendedName>
</protein>
<feature type="transmembrane region" description="Helical" evidence="1">
    <location>
        <begin position="115"/>
        <end position="135"/>
    </location>
</feature>
<sequence>MSIANWSEMRIEKKVSLICSIILIVAIGGFGIFEWLRKDLITASTIFFLFLGIGFFFQSLTWGDMDGKHEGEKDELEKHITLTSSKISYYLLLVLMVVVLILTERVTALNDIQNIPLVIVIGLAFVTLPITEFVVSKKFQ</sequence>
<feature type="transmembrane region" description="Helical" evidence="1">
    <location>
        <begin position="15"/>
        <end position="33"/>
    </location>
</feature>
<keyword evidence="1" id="KW-0472">Membrane</keyword>
<evidence type="ECO:0000256" key="1">
    <source>
        <dbReference type="SAM" id="Phobius"/>
    </source>
</evidence>
<comment type="caution">
    <text evidence="2">The sequence shown here is derived from an EMBL/GenBank/DDBJ whole genome shotgun (WGS) entry which is preliminary data.</text>
</comment>
<proteinExistence type="predicted"/>
<dbReference type="AlphaFoldDB" id="A0AA87LUQ1"/>
<organism evidence="2 3">
    <name type="scientific">Planococcus antarcticus DSM 14505</name>
    <dbReference type="NCBI Taxonomy" id="1185653"/>
    <lineage>
        <taxon>Bacteria</taxon>
        <taxon>Bacillati</taxon>
        <taxon>Bacillota</taxon>
        <taxon>Bacilli</taxon>
        <taxon>Bacillales</taxon>
        <taxon>Caryophanaceae</taxon>
        <taxon>Planococcus</taxon>
    </lineage>
</organism>
<evidence type="ECO:0000313" key="2">
    <source>
        <dbReference type="EMBL" id="EIM06465.1"/>
    </source>
</evidence>